<dbReference type="Gene3D" id="3.30.1490.20">
    <property type="entry name" value="ATP-grasp fold, A domain"/>
    <property type="match status" value="1"/>
</dbReference>
<keyword evidence="5" id="KW-0133">Cell shape</keyword>
<dbReference type="Gene3D" id="3.80.10.10">
    <property type="entry name" value="Ribonuclease Inhibitor"/>
    <property type="match status" value="3"/>
</dbReference>
<dbReference type="InterPro" id="IPR013815">
    <property type="entry name" value="ATP_grasp_subdomain_1"/>
</dbReference>
<dbReference type="Pfam" id="PF25372">
    <property type="entry name" value="DUF7885"/>
    <property type="match status" value="1"/>
</dbReference>
<accession>A0ABQ8U680</accession>
<dbReference type="Pfam" id="PF13516">
    <property type="entry name" value="LRR_6"/>
    <property type="match status" value="1"/>
</dbReference>
<evidence type="ECO:0000256" key="5">
    <source>
        <dbReference type="ARBA" id="ARBA00022960"/>
    </source>
</evidence>
<feature type="domain" description="ATP-grasp" evidence="9">
    <location>
        <begin position="732"/>
        <end position="941"/>
    </location>
</feature>
<evidence type="ECO:0000313" key="10">
    <source>
        <dbReference type="EMBL" id="KAJ4454857.1"/>
    </source>
</evidence>
<evidence type="ECO:0000256" key="1">
    <source>
        <dbReference type="ARBA" id="ARBA00022598"/>
    </source>
</evidence>
<name>A0ABQ8U680_9EUKA</name>
<dbReference type="InterPro" id="IPR057207">
    <property type="entry name" value="FBXL15_LRR"/>
</dbReference>
<evidence type="ECO:0000256" key="8">
    <source>
        <dbReference type="SAM" id="MobiDB-lite"/>
    </source>
</evidence>
<dbReference type="InterPro" id="IPR011095">
    <property type="entry name" value="Dala_Dala_lig_C"/>
</dbReference>
<dbReference type="PROSITE" id="PS00844">
    <property type="entry name" value="DALA_DALA_LIGASE_2"/>
    <property type="match status" value="1"/>
</dbReference>
<comment type="caution">
    <text evidence="10">The sequence shown here is derived from an EMBL/GenBank/DDBJ whole genome shotgun (WGS) entry which is preliminary data.</text>
</comment>
<sequence>METLELPPTQNIPEGDYPPDFGRNLRVLNLSDKPLRRTASKIASMFPQLETLHLDRTEITSAELAVILGGCRNLATISIAEGSVDSDALVQVANTLGPKLLDLDVALCTAILDGAVKTIAEKCPNLRRLVLDSCREVGDPGLTELAAHCPRLEYLDLWNCRLITDAGLTKVIMGCPGLTHLDVHCCTELTDRGVALIGSLTQLRHLDLTGCPRVTEASLHALVAGCGATLERLYIHGCIVTEINRTLAVIAQSCPRLRLLDVGCFEHLRDQSVEALVQGCPEMEDLNLDSCPLITDRAASAMGALVVSPEGGAGVRVGWPRLRKLNLTATKITALGIRLLAGGCPALVDLTLCLCAHIDDKALEALGTLGHLKSLRLWNAPVTDAGVIALVSGTSLPAPLVEGALTGGVLTAAASAACEVDATPAAGTPIEGGHRGTPSEAPATPAPDTPVAPAPPGPSPVDSPLQAPPAAPAAVVVVAPSAPAARWQSVGHVSPLEVLVLQQCDRLTEAILGPIVRHCRHLQSITLVHCAAMSKKATLRMAQELLASLPQLNLVRLPDGQSLTIERTGPGAQRPSKLGNAVSSPAVKENLLFRLTTPMRIAFTYDLKADYLARGFSETDAGEFDIDETVDALEAAIKANGHECIRIGDVQSFVEHLARGERWDLVMNICEGVQGIARESQVPILCEAYGIPCTHSDPFTLAICMHKGATKMVVREEGCVATANWGVVSCLDDLVAMGYIPQQEGRHVDLLPAARRAKLPVYPMFAKPVAEGSSKGIGCASRIENVGKLREVCENIWTTFHQPAILEDFLPGREFTVVLAGTGADARVIGIGEMVWVRKDVPHIYGRDMKELENFETVYQNRGLPKEDPIYPAVADCALRSYRSLNIRDIARIDVRCDINGVPNFIEANPLPGCRPGFSDMCIITERLGLTHAQLFGLVIESASKRIGEMRPMPARATPEQLEAARRLIREEQIKHTVHA</sequence>
<evidence type="ECO:0000256" key="6">
    <source>
        <dbReference type="ARBA" id="ARBA00022984"/>
    </source>
</evidence>
<dbReference type="SUPFAM" id="SSF56059">
    <property type="entry name" value="Glutathione synthetase ATP-binding domain-like"/>
    <property type="match status" value="1"/>
</dbReference>
<dbReference type="SMART" id="SM00367">
    <property type="entry name" value="LRR_CC"/>
    <property type="match status" value="10"/>
</dbReference>
<dbReference type="EMBL" id="JAPMOS010000131">
    <property type="protein sequence ID" value="KAJ4454857.1"/>
    <property type="molecule type" value="Genomic_DNA"/>
</dbReference>
<dbReference type="InterPro" id="IPR000291">
    <property type="entry name" value="D-Ala_lig_Van_CS"/>
</dbReference>
<dbReference type="Gene3D" id="3.30.470.20">
    <property type="entry name" value="ATP-grasp fold, B domain"/>
    <property type="match status" value="1"/>
</dbReference>
<dbReference type="Pfam" id="PF07478">
    <property type="entry name" value="Dala_Dala_lig_C"/>
    <property type="match status" value="1"/>
</dbReference>
<dbReference type="InterPro" id="IPR006553">
    <property type="entry name" value="Leu-rich_rpt_Cys-con_subtyp"/>
</dbReference>
<keyword evidence="1 10" id="KW-0436">Ligase</keyword>
<evidence type="ECO:0000256" key="2">
    <source>
        <dbReference type="ARBA" id="ARBA00022741"/>
    </source>
</evidence>
<protein>
    <submittedName>
        <fullName evidence="10">D-alanine--D-alanine ligase</fullName>
    </submittedName>
</protein>
<keyword evidence="11" id="KW-1185">Reference proteome</keyword>
<dbReference type="SUPFAM" id="SSF52047">
    <property type="entry name" value="RNI-like"/>
    <property type="match status" value="2"/>
</dbReference>
<reference evidence="10" key="1">
    <citation type="journal article" date="2022" name="bioRxiv">
        <title>Genomics of Preaxostyla Flagellates Illuminates Evolutionary Transitions and the Path Towards Mitochondrial Loss.</title>
        <authorList>
            <person name="Novak L.V.F."/>
            <person name="Treitli S.C."/>
            <person name="Pyrih J."/>
            <person name="Halakuc P."/>
            <person name="Pipaliya S.V."/>
            <person name="Vacek V."/>
            <person name="Brzon O."/>
            <person name="Soukal P."/>
            <person name="Eme L."/>
            <person name="Dacks J.B."/>
            <person name="Karnkowska A."/>
            <person name="Elias M."/>
            <person name="Hampl V."/>
        </authorList>
    </citation>
    <scope>NUCLEOTIDE SEQUENCE</scope>
    <source>
        <strain evidence="10">RCP-MX</strain>
    </source>
</reference>
<keyword evidence="3" id="KW-0833">Ubl conjugation pathway</keyword>
<gene>
    <name evidence="10" type="ORF">PAPYR_10366</name>
</gene>
<dbReference type="InterPro" id="IPR032675">
    <property type="entry name" value="LRR_dom_sf"/>
</dbReference>
<keyword evidence="4 7" id="KW-0067">ATP-binding</keyword>
<evidence type="ECO:0000256" key="7">
    <source>
        <dbReference type="PROSITE-ProRule" id="PRU00409"/>
    </source>
</evidence>
<evidence type="ECO:0000259" key="9">
    <source>
        <dbReference type="PROSITE" id="PS50975"/>
    </source>
</evidence>
<dbReference type="PANTHER" id="PTHR13382">
    <property type="entry name" value="MITOCHONDRIAL ATP SYNTHASE COUPLING FACTOR B"/>
    <property type="match status" value="1"/>
</dbReference>
<organism evidence="10 11">
    <name type="scientific">Paratrimastix pyriformis</name>
    <dbReference type="NCBI Taxonomy" id="342808"/>
    <lineage>
        <taxon>Eukaryota</taxon>
        <taxon>Metamonada</taxon>
        <taxon>Preaxostyla</taxon>
        <taxon>Paratrimastigidae</taxon>
        <taxon>Paratrimastix</taxon>
    </lineage>
</organism>
<dbReference type="InterPro" id="IPR050648">
    <property type="entry name" value="F-box_LRR-repeat"/>
</dbReference>
<keyword evidence="6" id="KW-0573">Peptidoglycan synthesis</keyword>
<keyword evidence="2 7" id="KW-0547">Nucleotide-binding</keyword>
<dbReference type="GO" id="GO:0016874">
    <property type="term" value="F:ligase activity"/>
    <property type="evidence" value="ECO:0007669"/>
    <property type="project" value="UniProtKB-KW"/>
</dbReference>
<dbReference type="PROSITE" id="PS50975">
    <property type="entry name" value="ATP_GRASP"/>
    <property type="match status" value="1"/>
</dbReference>
<proteinExistence type="predicted"/>
<evidence type="ECO:0000256" key="4">
    <source>
        <dbReference type="ARBA" id="ARBA00022840"/>
    </source>
</evidence>
<dbReference type="Proteomes" id="UP001141327">
    <property type="component" value="Unassembled WGS sequence"/>
</dbReference>
<evidence type="ECO:0000256" key="3">
    <source>
        <dbReference type="ARBA" id="ARBA00022786"/>
    </source>
</evidence>
<feature type="region of interest" description="Disordered" evidence="8">
    <location>
        <begin position="424"/>
        <end position="467"/>
    </location>
</feature>
<dbReference type="InterPro" id="IPR011761">
    <property type="entry name" value="ATP-grasp"/>
</dbReference>
<evidence type="ECO:0000313" key="11">
    <source>
        <dbReference type="Proteomes" id="UP001141327"/>
    </source>
</evidence>
<dbReference type="InterPro" id="IPR001611">
    <property type="entry name" value="Leu-rich_rpt"/>
</dbReference>
<feature type="compositionally biased region" description="Pro residues" evidence="8">
    <location>
        <begin position="444"/>
        <end position="467"/>
    </location>
</feature>